<feature type="compositionally biased region" description="Basic and acidic residues" evidence="3">
    <location>
        <begin position="231"/>
        <end position="245"/>
    </location>
</feature>
<feature type="compositionally biased region" description="Basic and acidic residues" evidence="3">
    <location>
        <begin position="194"/>
        <end position="218"/>
    </location>
</feature>
<feature type="compositionally biased region" description="Basic and acidic residues" evidence="3">
    <location>
        <begin position="270"/>
        <end position="286"/>
    </location>
</feature>
<feature type="region of interest" description="Disordered" evidence="3">
    <location>
        <begin position="108"/>
        <end position="135"/>
    </location>
</feature>
<evidence type="ECO:0000256" key="2">
    <source>
        <dbReference type="PROSITE-ProRule" id="PRU00035"/>
    </source>
</evidence>
<name>A0A498KJ89_MALDO</name>
<feature type="compositionally biased region" description="Polar residues" evidence="3">
    <location>
        <begin position="305"/>
        <end position="314"/>
    </location>
</feature>
<evidence type="ECO:0000259" key="4">
    <source>
        <dbReference type="PROSITE" id="PS50014"/>
    </source>
</evidence>
<dbReference type="CDD" id="cd00167">
    <property type="entry name" value="SANT"/>
    <property type="match status" value="1"/>
</dbReference>
<feature type="compositionally biased region" description="Basic and acidic residues" evidence="3">
    <location>
        <begin position="173"/>
        <end position="186"/>
    </location>
</feature>
<feature type="region of interest" description="Disordered" evidence="3">
    <location>
        <begin position="442"/>
        <end position="482"/>
    </location>
</feature>
<dbReference type="Gene3D" id="1.20.920.10">
    <property type="entry name" value="Bromodomain-like"/>
    <property type="match status" value="1"/>
</dbReference>
<evidence type="ECO:0000313" key="6">
    <source>
        <dbReference type="Proteomes" id="UP000290289"/>
    </source>
</evidence>
<comment type="caution">
    <text evidence="5">The sequence shown here is derived from an EMBL/GenBank/DDBJ whole genome shotgun (WGS) entry which is preliminary data.</text>
</comment>
<sequence>MNDIKSTAGSNPQSNPINVTMKGGAATGGSPSFNNNNITTTSDQTTTSTSSWGTWEELLLACAVKRYGIHDWDTVAMELQAKTSLPPLLTTASNCKLKYLDLRRRFRSRHQNDDVPPDADDNHHDPHNNNTNNIPWLDDLRKLRVAQLRQELHRYDVSIVSLQLKVKRLEEEREESFKDDDPKPDLEDQQQQDSNRHRSENDKTVQGEPDGSKPDHENQSVNGSNSTCSKNLDHDNKSGPEDRALSEPGLLPAASAEPSKRTGSGQSDSDSDKGSSETVAKNRKEPGQQGKGGGDSADKMRESSEAQSSVSLTKKWNGKRRRIMEVPEEQQQHNNGDVSLVKSQPLVEVLQLIRAQEHGSLFERRLPAQESDKYKSIVQQHVDLETIQTKLRKDAYSSCSLSFYRDLLLLFNNAVVFFPKSSLESRTAHQLRRLVLNEMKKKNLITRPNHDPSSEQSDSVVPAPATSQQPKRPEQLEGSDSLLAKQKSTAPIIVCRKRSSISSKPSAAASSFGQTLKGDEKKKAAAFDLKPSINATKASSDDHAAAEKRGSSVLVKSAAAAAKAKDNPVITGTRSSRRTSMSTAHHENNNGSASKKKQSASLASLKAETPKPDKKGKTEAAGLDKKRSAAADFLKRIKRNSPADTLKSGGTGTGTSSRSGGEQKRRGSGGKVDKVKERVLRQSGDKKKQAKEESSSPSKRSVGRPPKKAAAEAAIVAASPKRPRESGGQQEVSKRPKKRSRR</sequence>
<feature type="compositionally biased region" description="Polar residues" evidence="3">
    <location>
        <begin position="454"/>
        <end position="470"/>
    </location>
</feature>
<dbReference type="EMBL" id="RDQH01000328">
    <property type="protein sequence ID" value="RXI05473.1"/>
    <property type="molecule type" value="Genomic_DNA"/>
</dbReference>
<dbReference type="InterPro" id="IPR001487">
    <property type="entry name" value="Bromodomain"/>
</dbReference>
<dbReference type="CDD" id="cd04369">
    <property type="entry name" value="Bromodomain"/>
    <property type="match status" value="1"/>
</dbReference>
<dbReference type="SMART" id="SM00717">
    <property type="entry name" value="SANT"/>
    <property type="match status" value="1"/>
</dbReference>
<evidence type="ECO:0000256" key="1">
    <source>
        <dbReference type="ARBA" id="ARBA00023117"/>
    </source>
</evidence>
<keyword evidence="1 2" id="KW-0103">Bromodomain</keyword>
<dbReference type="SMART" id="SM00297">
    <property type="entry name" value="BROMO"/>
    <property type="match status" value="1"/>
</dbReference>
<dbReference type="PANTHER" id="PTHR37888:SF11">
    <property type="entry name" value="DNA-BINDING BROMODOMAIN-CONTAINING PROTEIN"/>
    <property type="match status" value="1"/>
</dbReference>
<dbReference type="InterPro" id="IPR036427">
    <property type="entry name" value="Bromodomain-like_sf"/>
</dbReference>
<dbReference type="Pfam" id="PF00439">
    <property type="entry name" value="Bromodomain"/>
    <property type="match status" value="1"/>
</dbReference>
<feature type="compositionally biased region" description="Basic and acidic residues" evidence="3">
    <location>
        <begin position="608"/>
        <end position="635"/>
    </location>
</feature>
<evidence type="ECO:0000313" key="5">
    <source>
        <dbReference type="EMBL" id="RXI05473.1"/>
    </source>
</evidence>
<protein>
    <recommendedName>
        <fullName evidence="4">Bromo domain-containing protein</fullName>
    </recommendedName>
</protein>
<evidence type="ECO:0000256" key="3">
    <source>
        <dbReference type="SAM" id="MobiDB-lite"/>
    </source>
</evidence>
<organism evidence="5 6">
    <name type="scientific">Malus domestica</name>
    <name type="common">Apple</name>
    <name type="synonym">Pyrus malus</name>
    <dbReference type="NCBI Taxonomy" id="3750"/>
    <lineage>
        <taxon>Eukaryota</taxon>
        <taxon>Viridiplantae</taxon>
        <taxon>Streptophyta</taxon>
        <taxon>Embryophyta</taxon>
        <taxon>Tracheophyta</taxon>
        <taxon>Spermatophyta</taxon>
        <taxon>Magnoliopsida</taxon>
        <taxon>eudicotyledons</taxon>
        <taxon>Gunneridae</taxon>
        <taxon>Pentapetalae</taxon>
        <taxon>rosids</taxon>
        <taxon>fabids</taxon>
        <taxon>Rosales</taxon>
        <taxon>Rosaceae</taxon>
        <taxon>Amygdaloideae</taxon>
        <taxon>Maleae</taxon>
        <taxon>Malus</taxon>
    </lineage>
</organism>
<feature type="compositionally biased region" description="Low complexity" evidence="3">
    <location>
        <begin position="571"/>
        <end position="583"/>
    </location>
</feature>
<accession>A0A498KJ89</accession>
<feature type="compositionally biased region" description="Basic and acidic residues" evidence="3">
    <location>
        <begin position="661"/>
        <end position="694"/>
    </location>
</feature>
<dbReference type="Proteomes" id="UP000290289">
    <property type="component" value="Chromosome 2"/>
</dbReference>
<dbReference type="AlphaFoldDB" id="A0A498KJ89"/>
<feature type="compositionally biased region" description="Low complexity" evidence="3">
    <location>
        <begin position="34"/>
        <end position="49"/>
    </location>
</feature>
<feature type="compositionally biased region" description="Low complexity" evidence="3">
    <location>
        <begin position="711"/>
        <end position="720"/>
    </location>
</feature>
<gene>
    <name evidence="5" type="ORF">DVH24_006730</name>
</gene>
<proteinExistence type="predicted"/>
<reference evidence="5 6" key="1">
    <citation type="submission" date="2018-10" db="EMBL/GenBank/DDBJ databases">
        <title>A high-quality apple genome assembly.</title>
        <authorList>
            <person name="Hu J."/>
        </authorList>
    </citation>
    <scope>NUCLEOTIDE SEQUENCE [LARGE SCALE GENOMIC DNA]</scope>
    <source>
        <strain evidence="6">cv. HFTH1</strain>
        <tissue evidence="5">Young leaf</tissue>
    </source>
</reference>
<dbReference type="PROSITE" id="PS50014">
    <property type="entry name" value="BROMODOMAIN_2"/>
    <property type="match status" value="1"/>
</dbReference>
<feature type="domain" description="Bromo" evidence="4">
    <location>
        <begin position="354"/>
        <end position="425"/>
    </location>
</feature>
<keyword evidence="6" id="KW-1185">Reference proteome</keyword>
<feature type="compositionally biased region" description="Basic and acidic residues" evidence="3">
    <location>
        <begin position="539"/>
        <end position="550"/>
    </location>
</feature>
<dbReference type="Pfam" id="PF00249">
    <property type="entry name" value="Myb_DNA-binding"/>
    <property type="match status" value="1"/>
</dbReference>
<feature type="region of interest" description="Disordered" evidence="3">
    <location>
        <begin position="173"/>
        <end position="320"/>
    </location>
</feature>
<feature type="compositionally biased region" description="Polar residues" evidence="3">
    <location>
        <begin position="1"/>
        <end position="18"/>
    </location>
</feature>
<dbReference type="SUPFAM" id="SSF47370">
    <property type="entry name" value="Bromodomain"/>
    <property type="match status" value="1"/>
</dbReference>
<feature type="region of interest" description="Disordered" evidence="3">
    <location>
        <begin position="536"/>
        <end position="742"/>
    </location>
</feature>
<feature type="compositionally biased region" description="Polar residues" evidence="3">
    <location>
        <begin position="219"/>
        <end position="230"/>
    </location>
</feature>
<feature type="region of interest" description="Disordered" evidence="3">
    <location>
        <begin position="1"/>
        <end position="49"/>
    </location>
</feature>
<dbReference type="PANTHER" id="PTHR37888">
    <property type="entry name" value="DNA-BINDING BROMODOMAIN-CONTAINING PROTEIN"/>
    <property type="match status" value="1"/>
</dbReference>
<dbReference type="InterPro" id="IPR001005">
    <property type="entry name" value="SANT/Myb"/>
</dbReference>